<gene>
    <name evidence="1" type="ORF">RY831_14665</name>
</gene>
<comment type="caution">
    <text evidence="1">The sequence shown here is derived from an EMBL/GenBank/DDBJ whole genome shotgun (WGS) entry which is preliminary data.</text>
</comment>
<dbReference type="EMBL" id="JAWIIV010000011">
    <property type="protein sequence ID" value="MEC4720402.1"/>
    <property type="molecule type" value="Genomic_DNA"/>
</dbReference>
<sequence length="291" mass="31448">MFNLTHVERVYGVMMAGSIPLHSGNVDKSVLLSVQGTLGTDNVHLLTCVDAKNGLVYYFAAPSKAFASLPEFSTALAAVLPSHPDHKGEGIYVLKLPNITVAVEMKVGELRLLSNDHDIMEEWLRAEAGKAIHDVSAFLPYKMESITGAYRRLADGISNKVSKYSAWSIAAGLTVYFAASVSLSYVNARADKSSQAHLLSLNDAVSQIDFVSPLSTQMAQLQKVSAVVVRAGGWIDEYDVKDGKEQFVLSMPAWVTKDYIEALGPGVTSDRVDENLIQIRKAAIKKSGTGA</sequence>
<accession>A0ABU6JAW5</accession>
<dbReference type="RefSeq" id="WP_326507121.1">
    <property type="nucleotide sequence ID" value="NZ_JAWIIV010000011.1"/>
</dbReference>
<name>A0ABU6JAW5_9BURK</name>
<protein>
    <recommendedName>
        <fullName evidence="3">Transmembrane protein</fullName>
    </recommendedName>
</protein>
<evidence type="ECO:0008006" key="3">
    <source>
        <dbReference type="Google" id="ProtNLM"/>
    </source>
</evidence>
<evidence type="ECO:0000313" key="1">
    <source>
        <dbReference type="EMBL" id="MEC4720402.1"/>
    </source>
</evidence>
<evidence type="ECO:0000313" key="2">
    <source>
        <dbReference type="Proteomes" id="UP001352263"/>
    </source>
</evidence>
<dbReference type="Proteomes" id="UP001352263">
    <property type="component" value="Unassembled WGS sequence"/>
</dbReference>
<keyword evidence="2" id="KW-1185">Reference proteome</keyword>
<reference evidence="1 2" key="1">
    <citation type="submission" date="2023-10" db="EMBL/GenBank/DDBJ databases">
        <title>Noviherbaspirillum sp. CPCC 100848 genome assembly.</title>
        <authorList>
            <person name="Li X.Y."/>
            <person name="Fang X.M."/>
        </authorList>
    </citation>
    <scope>NUCLEOTIDE SEQUENCE [LARGE SCALE GENOMIC DNA]</scope>
    <source>
        <strain evidence="1 2">CPCC 100848</strain>
    </source>
</reference>
<proteinExistence type="predicted"/>
<organism evidence="1 2">
    <name type="scientific">Noviherbaspirillum album</name>
    <dbReference type="NCBI Taxonomy" id="3080276"/>
    <lineage>
        <taxon>Bacteria</taxon>
        <taxon>Pseudomonadati</taxon>
        <taxon>Pseudomonadota</taxon>
        <taxon>Betaproteobacteria</taxon>
        <taxon>Burkholderiales</taxon>
        <taxon>Oxalobacteraceae</taxon>
        <taxon>Noviherbaspirillum</taxon>
    </lineage>
</organism>